<dbReference type="PANTHER" id="PTHR31912">
    <property type="entry name" value="IP13529P"/>
    <property type="match status" value="1"/>
</dbReference>
<comment type="caution">
    <text evidence="2">The sequence shown here is derived from an EMBL/GenBank/DDBJ whole genome shotgun (WGS) entry which is preliminary data.</text>
</comment>
<dbReference type="OrthoDB" id="2506088at2759"/>
<organism evidence="2 3">
    <name type="scientific">Puccinia sorghi</name>
    <dbReference type="NCBI Taxonomy" id="27349"/>
    <lineage>
        <taxon>Eukaryota</taxon>
        <taxon>Fungi</taxon>
        <taxon>Dikarya</taxon>
        <taxon>Basidiomycota</taxon>
        <taxon>Pucciniomycotina</taxon>
        <taxon>Pucciniomycetes</taxon>
        <taxon>Pucciniales</taxon>
        <taxon>Pucciniaceae</taxon>
        <taxon>Puccinia</taxon>
    </lineage>
</organism>
<evidence type="ECO:0000313" key="3">
    <source>
        <dbReference type="Proteomes" id="UP000037035"/>
    </source>
</evidence>
<keyword evidence="1" id="KW-0812">Transmembrane</keyword>
<keyword evidence="1" id="KW-1133">Transmembrane helix</keyword>
<gene>
    <name evidence="2" type="ORF">VP01_4447g1</name>
</gene>
<proteinExistence type="predicted"/>
<dbReference type="Proteomes" id="UP000037035">
    <property type="component" value="Unassembled WGS sequence"/>
</dbReference>
<sequence length="219" mass="25587">MRNFLRSMIRLELHENMSVLHNITYYIGLTKNHRTCKVINALHHSQKWREDLSSEFRPQMVVSNGNHFYIYEPVALSWVDMLIVIPIFFYRLNGRFFSKCIRPKYKANDSSRNNSDSRESRQMGRLFDIFPLLCMQIILQAISQRGGKSEPSELATEGCVGYDYSLQQEVLFMTLPLCLLADSSMAADFTNTPIPGSSNNPFRIYHLHCTRGYFRKRQK</sequence>
<dbReference type="AlphaFoldDB" id="A0A0L6URE7"/>
<dbReference type="PANTHER" id="PTHR31912:SF34">
    <property type="entry name" value="NOTOCHORD-RELATED PROTEIN"/>
    <property type="match status" value="1"/>
</dbReference>
<feature type="transmembrane region" description="Helical" evidence="1">
    <location>
        <begin position="68"/>
        <end position="89"/>
    </location>
</feature>
<accession>A0A0L6URE7</accession>
<dbReference type="STRING" id="27349.A0A0L6URE7"/>
<name>A0A0L6URE7_9BASI</name>
<dbReference type="EMBL" id="LAVV01009554">
    <property type="protein sequence ID" value="KNZ50395.1"/>
    <property type="molecule type" value="Genomic_DNA"/>
</dbReference>
<keyword evidence="3" id="KW-1185">Reference proteome</keyword>
<reference evidence="2 3" key="1">
    <citation type="submission" date="2015-08" db="EMBL/GenBank/DDBJ databases">
        <title>Next Generation Sequencing and Analysis of the Genome of Puccinia sorghi L Schw, the Causal Agent of Maize Common Rust.</title>
        <authorList>
            <person name="Rochi L."/>
            <person name="Burguener G."/>
            <person name="Darino M."/>
            <person name="Turjanski A."/>
            <person name="Kreff E."/>
            <person name="Dieguez M.J."/>
            <person name="Sacco F."/>
        </authorList>
    </citation>
    <scope>NUCLEOTIDE SEQUENCE [LARGE SCALE GENOMIC DNA]</scope>
    <source>
        <strain evidence="2 3">RO10H11247</strain>
    </source>
</reference>
<evidence type="ECO:0000313" key="2">
    <source>
        <dbReference type="EMBL" id="KNZ50395.1"/>
    </source>
</evidence>
<keyword evidence="1" id="KW-0472">Membrane</keyword>
<evidence type="ECO:0000256" key="1">
    <source>
        <dbReference type="SAM" id="Phobius"/>
    </source>
</evidence>
<dbReference type="VEuPathDB" id="FungiDB:VP01_4447g1"/>
<protein>
    <submittedName>
        <fullName evidence="2">Uncharacterized protein</fullName>
    </submittedName>
</protein>